<dbReference type="SUPFAM" id="SSF55961">
    <property type="entry name" value="Bet v1-like"/>
    <property type="match status" value="3"/>
</dbReference>
<feature type="transmembrane region" description="Helical" evidence="1">
    <location>
        <begin position="926"/>
        <end position="945"/>
    </location>
</feature>
<dbReference type="OrthoDB" id="202129at2759"/>
<feature type="transmembrane region" description="Helical" evidence="1">
    <location>
        <begin position="782"/>
        <end position="807"/>
    </location>
</feature>
<dbReference type="AlphaFoldDB" id="A0A9W7BSS6"/>
<accession>A0A9W7BSS6</accession>
<dbReference type="PANTHER" id="PTHR19308">
    <property type="entry name" value="PHOSPHATIDYLCHOLINE TRANSFER PROTEIN"/>
    <property type="match status" value="1"/>
</dbReference>
<dbReference type="Pfam" id="PF01852">
    <property type="entry name" value="START"/>
    <property type="match status" value="1"/>
</dbReference>
<dbReference type="GO" id="GO:0008289">
    <property type="term" value="F:lipid binding"/>
    <property type="evidence" value="ECO:0007669"/>
    <property type="project" value="InterPro"/>
</dbReference>
<evidence type="ECO:0000256" key="1">
    <source>
        <dbReference type="SAM" id="Phobius"/>
    </source>
</evidence>
<protein>
    <recommendedName>
        <fullName evidence="2">START domain-containing protein</fullName>
    </recommendedName>
</protein>
<keyword evidence="1" id="KW-0812">Transmembrane</keyword>
<sequence length="1086" mass="123674">MKLVEDVASRAKRIAGTVNDSVEKFLYRAEGEARVWVLAVAKLDIAPVNFFTELWLLDTYAKKAENKKLAVHKVIKDLDGTRGVQYTRSVSLPGGFKDRLFESWITFEERVEADGRRTYIIAWCPLEKYKGTHHRVDGAEMLQKATTRGVYIVRELTDNTCEWTWAQQVDMKIALPARALVMYATKSLARANKLQDMFRRNGKAVDRERVEALATIMQGRRGMPPMADQAGVFERCLELLREGGEPSEKGWKNLESPSQEVEMKMKYFPSKYGERSVGTGKAVGVVDCSAEEFAAWVMDFLSNTRVRISKEFNNPARIEMRKLRRENEGSFATVKKLPSFLDNREFVFRQIWRAEEGKATVVFESIDDKVDYGVTFRKKTQGHIKGFYAIEDLPLRGGAKQCRVTLVQKIDVGGSIPTWVADKKMTTYLGVVHEAFDYFRQDNRIDAADRGELSALIVERGNEQVYSEEENAMLQRVSQKFDGSLEEGKWTKLKSPDVFVRMESVFEKGSSAGVGRAVTVVDASLEDCAAWELMKMSREAMKDHHEWGGLDRKVVELTEHSSLYYVAYDLGVASLAAREWLCARVWKKVDENSMICCYEDAEDENFPPGAGKKYARASSNAFWKYERLHEVKGIPQTRVTYSLQADLKGLIPVFIANFKITSTLAALSTMRKKFEKSVEVDASNRAVIAQKIKEKGESGGAEALAKFEALYRERTGWQRPSRSFGKVDCKLLSELVSAKTWGSNSLQIRGGLHDIAAFIWDFGSRANMEISRDVERSFEKEVAWGLMFRVIVGAVLSVTDLASDLFVLKQFWNGGKEMLVFRNATFASLTMSMAFYLLYKLARRDFTYWLPVYGVTGVLLSGIIRIIIKLIVDFAAIVHFRHPYELGGLFWSINMFLPLLGLVAVIASDLPKGIFSEATLELFTSYIMVLGFSLLSFLSLFLLLMNKEYRHTFFSMETGAHLTRSAFTDGEDDFEKSYLIGCNEDQWKLFIGDEVEAWVKENWTTWEGEKPDWFTDQWISNVPREMIPKKMIDKEKSSTAKVTESRRTNRISKISKVAPEGLEEREEHLDEELLVMENQQTASFDV</sequence>
<evidence type="ECO:0000313" key="3">
    <source>
        <dbReference type="EMBL" id="GMH92018.1"/>
    </source>
</evidence>
<feature type="transmembrane region" description="Helical" evidence="1">
    <location>
        <begin position="851"/>
        <end position="872"/>
    </location>
</feature>
<dbReference type="PROSITE" id="PS50848">
    <property type="entry name" value="START"/>
    <property type="match status" value="2"/>
</dbReference>
<dbReference type="PANTHER" id="PTHR19308:SF14">
    <property type="entry name" value="START DOMAIN-CONTAINING PROTEIN"/>
    <property type="match status" value="1"/>
</dbReference>
<dbReference type="InterPro" id="IPR023393">
    <property type="entry name" value="START-like_dom_sf"/>
</dbReference>
<proteinExistence type="predicted"/>
<organism evidence="3 4">
    <name type="scientific">Triparma strigata</name>
    <dbReference type="NCBI Taxonomy" id="1606541"/>
    <lineage>
        <taxon>Eukaryota</taxon>
        <taxon>Sar</taxon>
        <taxon>Stramenopiles</taxon>
        <taxon>Ochrophyta</taxon>
        <taxon>Bolidophyceae</taxon>
        <taxon>Parmales</taxon>
        <taxon>Triparmaceae</taxon>
        <taxon>Triparma</taxon>
    </lineage>
</organism>
<dbReference type="InterPro" id="IPR051213">
    <property type="entry name" value="START_lipid_transfer"/>
</dbReference>
<keyword evidence="1" id="KW-0472">Membrane</keyword>
<dbReference type="InterPro" id="IPR002913">
    <property type="entry name" value="START_lipid-bd_dom"/>
</dbReference>
<gene>
    <name evidence="3" type="ORF">TrST_g565</name>
</gene>
<comment type="caution">
    <text evidence="3">The sequence shown here is derived from an EMBL/GenBank/DDBJ whole genome shotgun (WGS) entry which is preliminary data.</text>
</comment>
<evidence type="ECO:0000259" key="2">
    <source>
        <dbReference type="PROSITE" id="PS50848"/>
    </source>
</evidence>
<reference evidence="4" key="1">
    <citation type="journal article" date="2023" name="Commun. Biol.">
        <title>Genome analysis of Parmales, the sister group of diatoms, reveals the evolutionary specialization of diatoms from phago-mixotrophs to photoautotrophs.</title>
        <authorList>
            <person name="Ban H."/>
            <person name="Sato S."/>
            <person name="Yoshikawa S."/>
            <person name="Yamada K."/>
            <person name="Nakamura Y."/>
            <person name="Ichinomiya M."/>
            <person name="Sato N."/>
            <person name="Blanc-Mathieu R."/>
            <person name="Endo H."/>
            <person name="Kuwata A."/>
            <person name="Ogata H."/>
        </authorList>
    </citation>
    <scope>NUCLEOTIDE SEQUENCE [LARGE SCALE GENOMIC DNA]</scope>
    <source>
        <strain evidence="4">NIES 3701</strain>
    </source>
</reference>
<dbReference type="Gene3D" id="3.30.530.20">
    <property type="match status" value="3"/>
</dbReference>
<feature type="transmembrane region" description="Helical" evidence="1">
    <location>
        <begin position="884"/>
        <end position="906"/>
    </location>
</feature>
<keyword evidence="1" id="KW-1133">Transmembrane helix</keyword>
<feature type="domain" description="START" evidence="2">
    <location>
        <begin position="247"/>
        <end position="422"/>
    </location>
</feature>
<dbReference type="GO" id="GO:0005737">
    <property type="term" value="C:cytoplasm"/>
    <property type="evidence" value="ECO:0007669"/>
    <property type="project" value="UniProtKB-ARBA"/>
</dbReference>
<dbReference type="Proteomes" id="UP001165085">
    <property type="component" value="Unassembled WGS sequence"/>
</dbReference>
<name>A0A9W7BSS6_9STRA</name>
<feature type="domain" description="START" evidence="2">
    <location>
        <begin position="486"/>
        <end position="657"/>
    </location>
</feature>
<feature type="transmembrane region" description="Helical" evidence="1">
    <location>
        <begin position="819"/>
        <end position="839"/>
    </location>
</feature>
<keyword evidence="4" id="KW-1185">Reference proteome</keyword>
<evidence type="ECO:0000313" key="4">
    <source>
        <dbReference type="Proteomes" id="UP001165085"/>
    </source>
</evidence>
<dbReference type="EMBL" id="BRXY01000393">
    <property type="protein sequence ID" value="GMH92018.1"/>
    <property type="molecule type" value="Genomic_DNA"/>
</dbReference>